<protein>
    <recommendedName>
        <fullName evidence="4">Mediator of RNA polymerase II transcription subunit 11</fullName>
    </recommendedName>
</protein>
<accession>A0ABP0EGK5</accession>
<evidence type="ECO:0008006" key="4">
    <source>
        <dbReference type="Google" id="ProtNLM"/>
    </source>
</evidence>
<dbReference type="EMBL" id="OZ004257">
    <property type="protein sequence ID" value="CAK7907032.1"/>
    <property type="molecule type" value="Genomic_DNA"/>
</dbReference>
<evidence type="ECO:0000256" key="1">
    <source>
        <dbReference type="SAM" id="MobiDB-lite"/>
    </source>
</evidence>
<evidence type="ECO:0000313" key="3">
    <source>
        <dbReference type="Proteomes" id="UP001497600"/>
    </source>
</evidence>
<sequence length="141" mass="15860">MSGLPATIKIDDITSGRIDPNDIYKELERLKVEINVLRHDMTMFVRALATIPQGQSQSEYFNSIESRLKTVRAGISEYYEQYARLLPVINLAQIKLGHEVELVSSKQTTSGTKAEPVMKVEPRRVSTSKEKGTANQPIELL</sequence>
<gene>
    <name evidence="2" type="ORF">CAAN4_E03598</name>
</gene>
<keyword evidence="3" id="KW-1185">Reference proteome</keyword>
<proteinExistence type="predicted"/>
<evidence type="ECO:0000313" key="2">
    <source>
        <dbReference type="EMBL" id="CAK7907032.1"/>
    </source>
</evidence>
<dbReference type="Proteomes" id="UP001497600">
    <property type="component" value="Chromosome E"/>
</dbReference>
<name>A0ABP0EGK5_9ASCO</name>
<feature type="compositionally biased region" description="Basic and acidic residues" evidence="1">
    <location>
        <begin position="116"/>
        <end position="132"/>
    </location>
</feature>
<reference evidence="2 3" key="1">
    <citation type="submission" date="2024-01" db="EMBL/GenBank/DDBJ databases">
        <authorList>
            <consortium name="Genoscope - CEA"/>
            <person name="William W."/>
        </authorList>
    </citation>
    <scope>NUCLEOTIDE SEQUENCE [LARGE SCALE GENOMIC DNA]</scope>
    <source>
        <strain evidence="2 3">29B2s-10</strain>
    </source>
</reference>
<organism evidence="2 3">
    <name type="scientific">[Candida] anglica</name>
    <dbReference type="NCBI Taxonomy" id="148631"/>
    <lineage>
        <taxon>Eukaryota</taxon>
        <taxon>Fungi</taxon>
        <taxon>Dikarya</taxon>
        <taxon>Ascomycota</taxon>
        <taxon>Saccharomycotina</taxon>
        <taxon>Pichiomycetes</taxon>
        <taxon>Debaryomycetaceae</taxon>
        <taxon>Kurtzmaniella</taxon>
    </lineage>
</organism>
<feature type="region of interest" description="Disordered" evidence="1">
    <location>
        <begin position="105"/>
        <end position="141"/>
    </location>
</feature>